<dbReference type="InterPro" id="IPR056003">
    <property type="entry name" value="CT398_CC_hairpin"/>
</dbReference>
<feature type="coiled-coil region" evidence="1">
    <location>
        <begin position="4"/>
        <end position="31"/>
    </location>
</feature>
<reference evidence="4 5" key="1">
    <citation type="submission" date="2017-09" db="EMBL/GenBank/DDBJ databases">
        <title>Depth-based differentiation of microbial function through sediment-hosted aquifers and enrichment of novel symbionts in the deep terrestrial subsurface.</title>
        <authorList>
            <person name="Probst A.J."/>
            <person name="Ladd B."/>
            <person name="Jarett J.K."/>
            <person name="Geller-Mcgrath D.E."/>
            <person name="Sieber C.M."/>
            <person name="Emerson J.B."/>
            <person name="Anantharaman K."/>
            <person name="Thomas B.C."/>
            <person name="Malmstrom R."/>
            <person name="Stieglmeier M."/>
            <person name="Klingl A."/>
            <person name="Woyke T."/>
            <person name="Ryan C.M."/>
            <person name="Banfield J.F."/>
        </authorList>
    </citation>
    <scope>NUCLEOTIDE SEQUENCE [LARGE SCALE GENOMIC DNA]</scope>
    <source>
        <strain evidence="4">CG12_big_fil_rev_8_21_14_0_65_43_15</strain>
    </source>
</reference>
<accession>A0A2J0LN76</accession>
<name>A0A2J0LN76_9BACT</name>
<feature type="non-terminal residue" evidence="4">
    <location>
        <position position="1"/>
    </location>
</feature>
<evidence type="ECO:0000313" key="4">
    <source>
        <dbReference type="EMBL" id="PIW67033.1"/>
    </source>
</evidence>
<dbReference type="Gene3D" id="1.10.287.1490">
    <property type="match status" value="1"/>
</dbReference>
<dbReference type="Proteomes" id="UP000231267">
    <property type="component" value="Unassembled WGS sequence"/>
</dbReference>
<dbReference type="AlphaFoldDB" id="A0A2J0LN76"/>
<proteinExistence type="predicted"/>
<organism evidence="4 5">
    <name type="scientific">Candidatus Taenaricola geysiri</name>
    <dbReference type="NCBI Taxonomy" id="1974752"/>
    <lineage>
        <taxon>Bacteria</taxon>
        <taxon>Pseudomonadati</taxon>
        <taxon>Candidatus Omnitrophota</taxon>
        <taxon>Candidatus Taenaricola</taxon>
    </lineage>
</organism>
<feature type="domain" description="CT398-like coiled coil hairpin" evidence="3">
    <location>
        <begin position="26"/>
        <end position="129"/>
    </location>
</feature>
<evidence type="ECO:0000256" key="1">
    <source>
        <dbReference type="SAM" id="Coils"/>
    </source>
</evidence>
<evidence type="ECO:0000259" key="3">
    <source>
        <dbReference type="Pfam" id="PF24481"/>
    </source>
</evidence>
<feature type="domain" description="C4-type zinc ribbon" evidence="2">
    <location>
        <begin position="142"/>
        <end position="174"/>
    </location>
</feature>
<dbReference type="PANTHER" id="PTHR39082">
    <property type="entry name" value="PHOSPHOLIPASE C-BETA-2-RELATED"/>
    <property type="match status" value="1"/>
</dbReference>
<evidence type="ECO:0000259" key="2">
    <source>
        <dbReference type="Pfam" id="PF02591"/>
    </source>
</evidence>
<keyword evidence="1" id="KW-0175">Coiled coil</keyword>
<gene>
    <name evidence="4" type="ORF">COW11_00195</name>
</gene>
<comment type="caution">
    <text evidence="4">The sequence shown here is derived from an EMBL/GenBank/DDBJ whole genome shotgun (WGS) entry which is preliminary data.</text>
</comment>
<dbReference type="InterPro" id="IPR003743">
    <property type="entry name" value="Zf-RING_7"/>
</dbReference>
<feature type="coiled-coil region" evidence="1">
    <location>
        <begin position="55"/>
        <end position="107"/>
    </location>
</feature>
<dbReference type="EMBL" id="PFGP01000004">
    <property type="protein sequence ID" value="PIW67033.1"/>
    <property type="molecule type" value="Genomic_DNA"/>
</dbReference>
<evidence type="ECO:0000313" key="5">
    <source>
        <dbReference type="Proteomes" id="UP000231267"/>
    </source>
</evidence>
<protein>
    <submittedName>
        <fullName evidence="4">Uncharacterized protein</fullName>
    </submittedName>
</protein>
<dbReference type="PANTHER" id="PTHR39082:SF1">
    <property type="entry name" value="SCAVENGER RECEPTOR CLASS A MEMBER 3"/>
    <property type="match status" value="1"/>
</dbReference>
<dbReference type="InterPro" id="IPR052376">
    <property type="entry name" value="Oxidative_Scav/Glycosyltrans"/>
</dbReference>
<dbReference type="Pfam" id="PF02591">
    <property type="entry name" value="Zn_ribbon_9"/>
    <property type="match status" value="1"/>
</dbReference>
<sequence>QLKRKEKEGALSGKEEQVKKLQSQLSQLKTNKEYSAMQHEINAHKADKSLIEDEILTLMDDIDKAKIKIEKEKELLSQEEVKLNQQQKLVKAQLEEIEKKLQQLEIGRQVITPQVDPSTLKKYEKILRSKNGLAIVGIGSNACQGCNMNLPPQVINQVHLKKEFIICESCTRFLYTNEPAE</sequence>
<dbReference type="Pfam" id="PF24481">
    <property type="entry name" value="CT398_CC"/>
    <property type="match status" value="1"/>
</dbReference>